<dbReference type="GO" id="GO:0003723">
    <property type="term" value="F:RNA binding"/>
    <property type="evidence" value="ECO:0007669"/>
    <property type="project" value="UniProtKB-KW"/>
</dbReference>
<dbReference type="InterPro" id="IPR039599">
    <property type="entry name" value="RBM48"/>
</dbReference>
<keyword evidence="5" id="KW-0694">RNA-binding</keyword>
<dbReference type="AlphaFoldDB" id="A0A8E0S2R7"/>
<evidence type="ECO:0000256" key="6">
    <source>
        <dbReference type="ARBA" id="ARBA00023187"/>
    </source>
</evidence>
<keyword evidence="9" id="KW-1185">Reference proteome</keyword>
<evidence type="ECO:0000313" key="9">
    <source>
        <dbReference type="Proteomes" id="UP000728185"/>
    </source>
</evidence>
<evidence type="ECO:0000256" key="2">
    <source>
        <dbReference type="ARBA" id="ARBA00015189"/>
    </source>
</evidence>
<dbReference type="PANTHER" id="PTHR20957:SF0">
    <property type="entry name" value="RNA-BINDING PROTEIN 48"/>
    <property type="match status" value="1"/>
</dbReference>
<dbReference type="GO" id="GO:0008380">
    <property type="term" value="P:RNA splicing"/>
    <property type="evidence" value="ECO:0007669"/>
    <property type="project" value="UniProtKB-KW"/>
</dbReference>
<dbReference type="GO" id="GO:0006397">
    <property type="term" value="P:mRNA processing"/>
    <property type="evidence" value="ECO:0007669"/>
    <property type="project" value="UniProtKB-KW"/>
</dbReference>
<proteinExistence type="inferred from homology"/>
<evidence type="ECO:0000313" key="8">
    <source>
        <dbReference type="EMBL" id="KAA0200167.1"/>
    </source>
</evidence>
<keyword evidence="6" id="KW-0508">mRNA splicing</keyword>
<evidence type="ECO:0000256" key="1">
    <source>
        <dbReference type="ARBA" id="ARBA00006938"/>
    </source>
</evidence>
<evidence type="ECO:0000256" key="7">
    <source>
        <dbReference type="ARBA" id="ARBA00035004"/>
    </source>
</evidence>
<dbReference type="PANTHER" id="PTHR20957">
    <property type="entry name" value="RNA-BINDING PROTEIN 48"/>
    <property type="match status" value="1"/>
</dbReference>
<feature type="non-terminal residue" evidence="8">
    <location>
        <position position="1"/>
    </location>
</feature>
<dbReference type="SUPFAM" id="SSF54928">
    <property type="entry name" value="RNA-binding domain, RBD"/>
    <property type="match status" value="1"/>
</dbReference>
<keyword evidence="4" id="KW-0747">Spliceosome</keyword>
<reference evidence="8" key="1">
    <citation type="submission" date="2019-05" db="EMBL/GenBank/DDBJ databases">
        <title>Annotation for the trematode Fasciolopsis buski.</title>
        <authorList>
            <person name="Choi Y.-J."/>
        </authorList>
    </citation>
    <scope>NUCLEOTIDE SEQUENCE</scope>
    <source>
        <strain evidence="8">HT</strain>
        <tissue evidence="8">Whole worm</tissue>
    </source>
</reference>
<sequence length="412" mass="45560">VTPQPTKVFPQHRKVFTIATESAYLLLFGVPSVNLDQQLKDRCRQIGPLHQLTKLIDYPEKELFTDVFLAKFDSVQTARKAKRKLDDSSFYGGSLHVCYAPEYETVAETRVKLHVCRRDNARIARKAEHEYSQRLLGCTSSHMDNSPSNIVPEVVCASDAAMSCTSTDAGHSAVTIVPPSACNQATDFSSGDALDDARNYWLKRGMDWMQLGAVPPAQNMPSVSGDSKIDSDKALVREPTMGPNGRPLPLPVLQALSWRPYRPPVCEPQPVESDRVVVEPNTLSTPSAFVPRCLRLHTVLSAQGNSKTSGRVNSEQTSQKPITVGELKRLAFKLGPEQGPSLPPVLTGQSTGYKRSACDGKRYLCRSAFPPRCYTCILKSLFFVNSIPYCCQAKKVFVLKVDISNECTAYRM</sequence>
<name>A0A8E0S2R7_9TREM</name>
<dbReference type="GO" id="GO:0005681">
    <property type="term" value="C:spliceosomal complex"/>
    <property type="evidence" value="ECO:0007669"/>
    <property type="project" value="UniProtKB-KW"/>
</dbReference>
<protein>
    <recommendedName>
        <fullName evidence="2">RNA-binding protein 48</fullName>
    </recommendedName>
</protein>
<dbReference type="InterPro" id="IPR035979">
    <property type="entry name" value="RBD_domain_sf"/>
</dbReference>
<accession>A0A8E0S2R7</accession>
<dbReference type="InterPro" id="IPR034264">
    <property type="entry name" value="RBM48_RRM"/>
</dbReference>
<evidence type="ECO:0000256" key="5">
    <source>
        <dbReference type="ARBA" id="ARBA00022884"/>
    </source>
</evidence>
<gene>
    <name evidence="8" type="ORF">FBUS_01242</name>
</gene>
<organism evidence="8 9">
    <name type="scientific">Fasciolopsis buskii</name>
    <dbReference type="NCBI Taxonomy" id="27845"/>
    <lineage>
        <taxon>Eukaryota</taxon>
        <taxon>Metazoa</taxon>
        <taxon>Spiralia</taxon>
        <taxon>Lophotrochozoa</taxon>
        <taxon>Platyhelminthes</taxon>
        <taxon>Trematoda</taxon>
        <taxon>Digenea</taxon>
        <taxon>Plagiorchiida</taxon>
        <taxon>Echinostomata</taxon>
        <taxon>Echinostomatoidea</taxon>
        <taxon>Fasciolidae</taxon>
        <taxon>Fasciolopsis</taxon>
    </lineage>
</organism>
<dbReference type="CDD" id="cd12442">
    <property type="entry name" value="RRM_RBM48"/>
    <property type="match status" value="1"/>
</dbReference>
<dbReference type="GO" id="GO:0005654">
    <property type="term" value="C:nucleoplasm"/>
    <property type="evidence" value="ECO:0007669"/>
    <property type="project" value="TreeGrafter"/>
</dbReference>
<keyword evidence="3" id="KW-0507">mRNA processing</keyword>
<comment type="similarity">
    <text evidence="1">Belongs to the RBM48 family.</text>
</comment>
<dbReference type="OrthoDB" id="78358at2759"/>
<dbReference type="EMBL" id="LUCM01000704">
    <property type="protein sequence ID" value="KAA0200167.1"/>
    <property type="molecule type" value="Genomic_DNA"/>
</dbReference>
<evidence type="ECO:0000256" key="3">
    <source>
        <dbReference type="ARBA" id="ARBA00022664"/>
    </source>
</evidence>
<evidence type="ECO:0000256" key="4">
    <source>
        <dbReference type="ARBA" id="ARBA00022728"/>
    </source>
</evidence>
<comment type="function">
    <text evidence="7">As a component of the minor spliceosome, involved in the splicing of U12-type introns in pre-mRNAs.</text>
</comment>
<dbReference type="Proteomes" id="UP000728185">
    <property type="component" value="Unassembled WGS sequence"/>
</dbReference>
<comment type="caution">
    <text evidence="8">The sequence shown here is derived from an EMBL/GenBank/DDBJ whole genome shotgun (WGS) entry which is preliminary data.</text>
</comment>